<organism evidence="3 4">
    <name type="scientific">Aspergillus vadensis (strain CBS 113365 / IMI 142717 / IBT 24658)</name>
    <dbReference type="NCBI Taxonomy" id="1448311"/>
    <lineage>
        <taxon>Eukaryota</taxon>
        <taxon>Fungi</taxon>
        <taxon>Dikarya</taxon>
        <taxon>Ascomycota</taxon>
        <taxon>Pezizomycotina</taxon>
        <taxon>Eurotiomycetes</taxon>
        <taxon>Eurotiomycetidae</taxon>
        <taxon>Eurotiales</taxon>
        <taxon>Aspergillaceae</taxon>
        <taxon>Aspergillus</taxon>
        <taxon>Aspergillus subgen. Circumdati</taxon>
    </lineage>
</organism>
<gene>
    <name evidence="3" type="ORF">BO88DRAFT_466248</name>
</gene>
<dbReference type="SUPFAM" id="SSF53448">
    <property type="entry name" value="Nucleotide-diphospho-sugar transferases"/>
    <property type="match status" value="1"/>
</dbReference>
<evidence type="ECO:0000313" key="4">
    <source>
        <dbReference type="Proteomes" id="UP000248405"/>
    </source>
</evidence>
<name>A0A319BMW7_ASPVC</name>
<proteinExistence type="predicted"/>
<keyword evidence="4" id="KW-1185">Reference proteome</keyword>
<dbReference type="Pfam" id="PF13641">
    <property type="entry name" value="Glyco_tranf_2_3"/>
    <property type="match status" value="1"/>
</dbReference>
<dbReference type="RefSeq" id="XP_025560837.1">
    <property type="nucleotide sequence ID" value="XM_025711465.1"/>
</dbReference>
<dbReference type="AlphaFoldDB" id="A0A319BMW7"/>
<protein>
    <recommendedName>
        <fullName evidence="5">Glycosyl transferase</fullName>
    </recommendedName>
</protein>
<feature type="transmembrane region" description="Helical" evidence="2">
    <location>
        <begin position="202"/>
        <end position="225"/>
    </location>
</feature>
<evidence type="ECO:0000256" key="1">
    <source>
        <dbReference type="SAM" id="MobiDB-lite"/>
    </source>
</evidence>
<keyword evidence="2" id="KW-1133">Transmembrane helix</keyword>
<keyword evidence="2" id="KW-0472">Membrane</keyword>
<evidence type="ECO:0008006" key="5">
    <source>
        <dbReference type="Google" id="ProtNLM"/>
    </source>
</evidence>
<dbReference type="EMBL" id="KZ821631">
    <property type="protein sequence ID" value="PYH67043.1"/>
    <property type="molecule type" value="Genomic_DNA"/>
</dbReference>
<dbReference type="GeneID" id="37216057"/>
<dbReference type="OrthoDB" id="2590398at2759"/>
<feature type="region of interest" description="Disordered" evidence="1">
    <location>
        <begin position="55"/>
        <end position="91"/>
    </location>
</feature>
<evidence type="ECO:0000256" key="2">
    <source>
        <dbReference type="SAM" id="Phobius"/>
    </source>
</evidence>
<dbReference type="InterPro" id="IPR029044">
    <property type="entry name" value="Nucleotide-diphossugar_trans"/>
</dbReference>
<feature type="transmembrane region" description="Helical" evidence="2">
    <location>
        <begin position="245"/>
        <end position="265"/>
    </location>
</feature>
<accession>A0A319BMW7</accession>
<feature type="compositionally biased region" description="Polar residues" evidence="1">
    <location>
        <begin position="1"/>
        <end position="11"/>
    </location>
</feature>
<dbReference type="Proteomes" id="UP000248405">
    <property type="component" value="Unassembled WGS sequence"/>
</dbReference>
<sequence length="692" mass="78682">MSFTCNASPTNGAYPHSAHPMADGSTVEETVIPDCLLTAASIEGVWRQEVPKHVSPQPMAASPDGDLCIPKRRPPTPSWKEARRRQPSQAYGLQKDRTNVYPVPEDGPTVDTPHGLGAHPHPMKQSMVPRLPLYHFKGTGDKVTSPIQPTLDPSSFLGMETRKHNKFSRRLFSLSHTTTHSITGRVRDTSPWSRYDRTNFLLIEYGTYTLFIVFVYFVLVGVLLWKGAVSWLYWLMQNKFVFQGGWSIVIGLVIFYSFLPLLITFEKDAPDLKSHHSHCTPSGAPDTALLIPCHKSAPLIYETLEAVLKIFPPSHVFVLANGDSPTPLDNTEEICRSFGVNHVWIPVGSKIIALLVGCYAAKRFRQVLLIYDDCVLSRNFPIVVSRLTKRVRCIGYTLKVVGSFFSKGTYCQQAQDLEYKLSGLQRTFAGRIGSATFPHGAIWLWEREFPSDALEDHPGFSIRRIQMCSAVFVETSAPPAVFYTNDKDGRSGFGEMTVFRQRFTRWNFFVANGLRYNLAYSSRSWELGRWEIAILGLLAPFMLPISLPVRANFCIALLMGTMALYLIKIILFNEIHLRLKHERVRWKVIIFYYMPYKFLITIINIGSNYWSLLKYAKYFAQRRPKIIEDHKAIGTVLRLEESALNQQGRSITLGRSMTVRSVDVRSQMDSRAGLGRSRMPEIQELDQEQRWL</sequence>
<feature type="transmembrane region" description="Helical" evidence="2">
    <location>
        <begin position="555"/>
        <end position="577"/>
    </location>
</feature>
<feature type="transmembrane region" description="Helical" evidence="2">
    <location>
        <begin position="530"/>
        <end position="549"/>
    </location>
</feature>
<evidence type="ECO:0000313" key="3">
    <source>
        <dbReference type="EMBL" id="PYH67043.1"/>
    </source>
</evidence>
<feature type="region of interest" description="Disordered" evidence="1">
    <location>
        <begin position="1"/>
        <end position="22"/>
    </location>
</feature>
<keyword evidence="2" id="KW-0812">Transmembrane</keyword>
<feature type="transmembrane region" description="Helical" evidence="2">
    <location>
        <begin position="589"/>
        <end position="610"/>
    </location>
</feature>
<reference evidence="3" key="1">
    <citation type="submission" date="2016-12" db="EMBL/GenBank/DDBJ databases">
        <title>The genomes of Aspergillus section Nigri reveals drivers in fungal speciation.</title>
        <authorList>
            <consortium name="DOE Joint Genome Institute"/>
            <person name="Vesth T.C."/>
            <person name="Nybo J."/>
            <person name="Theobald S."/>
            <person name="Brandl J."/>
            <person name="Frisvad J.C."/>
            <person name="Nielsen K.F."/>
            <person name="Lyhne E.K."/>
            <person name="Kogle M.E."/>
            <person name="Kuo A."/>
            <person name="Riley R."/>
            <person name="Clum A."/>
            <person name="Nolan M."/>
            <person name="Lipzen A."/>
            <person name="Salamov A."/>
            <person name="Henrissat B."/>
            <person name="Wiebenga A."/>
            <person name="De Vries R.P."/>
            <person name="Grigoriev I.V."/>
            <person name="Mortensen U.H."/>
            <person name="Andersen M.R."/>
            <person name="Baker S.E."/>
        </authorList>
    </citation>
    <scope>NUCLEOTIDE SEQUENCE [LARGE SCALE GENOMIC DNA]</scope>
    <source>
        <strain evidence="3">CBS 113365</strain>
    </source>
</reference>